<dbReference type="InterPro" id="IPR029047">
    <property type="entry name" value="HSP70_peptide-bd_sf"/>
</dbReference>
<dbReference type="FunFam" id="2.60.34.10:FF:000012">
    <property type="entry name" value="Heat shock 70 kDa protein"/>
    <property type="match status" value="1"/>
</dbReference>
<evidence type="ECO:0000256" key="4">
    <source>
        <dbReference type="RuleBase" id="RU003322"/>
    </source>
</evidence>
<dbReference type="Gene3D" id="3.90.640.10">
    <property type="entry name" value="Actin, Chain A, domain 4"/>
    <property type="match status" value="1"/>
</dbReference>
<sequence>MTEKEIPAIGIDLGTTNSCVAIYINGRAEIIANDVGERTTPSYVGFKEEEIVVGKTAKLQAHRNYGNTIFDVKRLIGKRYNDKIVQEDIRNWPFTVVNKNGNPELKIKLKNKEVFYCPEQISAIILNKLKEVASNRAEASVTKAVITVPAYFNDSQRHATKDAGKLAGLEVLRLLNEPTAAAIAYALDKSSENCKNALIFDLGGGTFDVSIIQFENRHVTVKAIDGDSHLGGDDFDNRLLDYFVEVIKERFDYDIKEQRRALARLRSACENAKRMLSFQALTQLELDALIDGEDFDAEISRAKFEDLCEDLFQKALDTVRNCVDQSGLQPNEIDDIVLVGGSTRIPRVRELLQEFFDGKHLSNSINPDEAVALGAAIQAANLCSNECQTVEDFVLEDVVPLSLGVETAGGLMNVIIKRNTLLPAVATKCYTTAKDDQPSVNIKIYEGERSLTKDNNLLGELKVTGILPAPAGIPRIDETFYVDENGILSVTATERSSGKSLNLDIHLDKGRLSAEEIRRILQEAELSREQDERYWKIIEAKNELEAYCNRMLRLIPNINMSSPHHYYISEKCKDILLKMRTSKYEDENYLLQKIEDLQVECEAILELYADQEYEEVEN</sequence>
<name>A0A8K0C760_IGNLU</name>
<dbReference type="Pfam" id="PF00012">
    <property type="entry name" value="HSP70"/>
    <property type="match status" value="1"/>
</dbReference>
<dbReference type="EMBL" id="VTPC01090939">
    <property type="protein sequence ID" value="KAF2880594.1"/>
    <property type="molecule type" value="Genomic_DNA"/>
</dbReference>
<reference evidence="5" key="1">
    <citation type="submission" date="2019-08" db="EMBL/GenBank/DDBJ databases">
        <title>The genome of the North American firefly Photinus pyralis.</title>
        <authorList>
            <consortium name="Photinus pyralis genome working group"/>
            <person name="Fallon T.R."/>
            <person name="Sander Lower S.E."/>
            <person name="Weng J.-K."/>
        </authorList>
    </citation>
    <scope>NUCLEOTIDE SEQUENCE</scope>
    <source>
        <strain evidence="5">TRF0915ILg1</strain>
        <tissue evidence="5">Whole body</tissue>
    </source>
</reference>
<dbReference type="PROSITE" id="PS01036">
    <property type="entry name" value="HSP70_3"/>
    <property type="match status" value="1"/>
</dbReference>
<dbReference type="InterPro" id="IPR043129">
    <property type="entry name" value="ATPase_NBD"/>
</dbReference>
<comment type="similarity">
    <text evidence="1 4">Belongs to the heat shock protein 70 family.</text>
</comment>
<dbReference type="PRINTS" id="PR00301">
    <property type="entry name" value="HEATSHOCK70"/>
</dbReference>
<dbReference type="FunFam" id="3.30.420.40:FF:000004">
    <property type="entry name" value="Molecular chaperone DnaK"/>
    <property type="match status" value="1"/>
</dbReference>
<dbReference type="OrthoDB" id="6228894at2759"/>
<dbReference type="PROSITE" id="PS00329">
    <property type="entry name" value="HSP70_2"/>
    <property type="match status" value="1"/>
</dbReference>
<dbReference type="AlphaFoldDB" id="A0A8K0C760"/>
<evidence type="ECO:0000256" key="2">
    <source>
        <dbReference type="ARBA" id="ARBA00022741"/>
    </source>
</evidence>
<keyword evidence="3 4" id="KW-0067">ATP-binding</keyword>
<keyword evidence="2 4" id="KW-0547">Nucleotide-binding</keyword>
<evidence type="ECO:0000313" key="6">
    <source>
        <dbReference type="Proteomes" id="UP000801492"/>
    </source>
</evidence>
<keyword evidence="6" id="KW-1185">Reference proteome</keyword>
<gene>
    <name evidence="5" type="ORF">ILUMI_25575</name>
</gene>
<dbReference type="PROSITE" id="PS00297">
    <property type="entry name" value="HSP70_1"/>
    <property type="match status" value="1"/>
</dbReference>
<dbReference type="SUPFAM" id="SSF53067">
    <property type="entry name" value="Actin-like ATPase domain"/>
    <property type="match status" value="2"/>
</dbReference>
<accession>A0A8K0C760</accession>
<dbReference type="FunFam" id="3.30.30.30:FF:000001">
    <property type="entry name" value="heat shock 70 kDa protein-like"/>
    <property type="match status" value="1"/>
</dbReference>
<dbReference type="FunFam" id="3.90.640.10:FF:000002">
    <property type="entry name" value="Heat shock 70 kDa"/>
    <property type="match status" value="1"/>
</dbReference>
<dbReference type="PANTHER" id="PTHR19375">
    <property type="entry name" value="HEAT SHOCK PROTEIN 70KDA"/>
    <property type="match status" value="1"/>
</dbReference>
<evidence type="ECO:0000256" key="3">
    <source>
        <dbReference type="ARBA" id="ARBA00022840"/>
    </source>
</evidence>
<proteinExistence type="inferred from homology"/>
<dbReference type="InterPro" id="IPR013126">
    <property type="entry name" value="Hsp_70_fam"/>
</dbReference>
<dbReference type="CDD" id="cd24028">
    <property type="entry name" value="ASKHA_NBD_HSP70_HSPA1-like"/>
    <property type="match status" value="1"/>
</dbReference>
<dbReference type="Gene3D" id="3.30.30.30">
    <property type="match status" value="1"/>
</dbReference>
<dbReference type="Gene3D" id="2.60.34.10">
    <property type="entry name" value="Substrate Binding Domain Of DNAk, Chain A, domain 1"/>
    <property type="match status" value="1"/>
</dbReference>
<dbReference type="GO" id="GO:0006950">
    <property type="term" value="P:response to stress"/>
    <property type="evidence" value="ECO:0007669"/>
    <property type="project" value="UniProtKB-ARBA"/>
</dbReference>
<dbReference type="Gene3D" id="3.30.420.40">
    <property type="match status" value="2"/>
</dbReference>
<evidence type="ECO:0008006" key="7">
    <source>
        <dbReference type="Google" id="ProtNLM"/>
    </source>
</evidence>
<dbReference type="Proteomes" id="UP000801492">
    <property type="component" value="Unassembled WGS sequence"/>
</dbReference>
<dbReference type="InterPro" id="IPR018181">
    <property type="entry name" value="Heat_shock_70_CS"/>
</dbReference>
<dbReference type="GO" id="GO:0140662">
    <property type="term" value="F:ATP-dependent protein folding chaperone"/>
    <property type="evidence" value="ECO:0007669"/>
    <property type="project" value="InterPro"/>
</dbReference>
<evidence type="ECO:0000313" key="5">
    <source>
        <dbReference type="EMBL" id="KAF2880594.1"/>
    </source>
</evidence>
<protein>
    <recommendedName>
        <fullName evidence="7">Heat shock protein 70</fullName>
    </recommendedName>
</protein>
<comment type="caution">
    <text evidence="5">The sequence shown here is derived from an EMBL/GenBank/DDBJ whole genome shotgun (WGS) entry which is preliminary data.</text>
</comment>
<evidence type="ECO:0000256" key="1">
    <source>
        <dbReference type="ARBA" id="ARBA00007381"/>
    </source>
</evidence>
<organism evidence="5 6">
    <name type="scientific">Ignelater luminosus</name>
    <name type="common">Cucubano</name>
    <name type="synonym">Pyrophorus luminosus</name>
    <dbReference type="NCBI Taxonomy" id="2038154"/>
    <lineage>
        <taxon>Eukaryota</taxon>
        <taxon>Metazoa</taxon>
        <taxon>Ecdysozoa</taxon>
        <taxon>Arthropoda</taxon>
        <taxon>Hexapoda</taxon>
        <taxon>Insecta</taxon>
        <taxon>Pterygota</taxon>
        <taxon>Neoptera</taxon>
        <taxon>Endopterygota</taxon>
        <taxon>Coleoptera</taxon>
        <taxon>Polyphaga</taxon>
        <taxon>Elateriformia</taxon>
        <taxon>Elateroidea</taxon>
        <taxon>Elateridae</taxon>
        <taxon>Agrypninae</taxon>
        <taxon>Pyrophorini</taxon>
        <taxon>Ignelater</taxon>
    </lineage>
</organism>
<dbReference type="SUPFAM" id="SSF100920">
    <property type="entry name" value="Heat shock protein 70kD (HSP70), peptide-binding domain"/>
    <property type="match status" value="1"/>
</dbReference>
<dbReference type="GO" id="GO:0005524">
    <property type="term" value="F:ATP binding"/>
    <property type="evidence" value="ECO:0007669"/>
    <property type="project" value="UniProtKB-KW"/>
</dbReference>